<feature type="region of interest" description="Disordered" evidence="1">
    <location>
        <begin position="101"/>
        <end position="120"/>
    </location>
</feature>
<dbReference type="EMBL" id="ML738849">
    <property type="protein sequence ID" value="KAE8155497.1"/>
    <property type="molecule type" value="Genomic_DNA"/>
</dbReference>
<keyword evidence="3" id="KW-1185">Reference proteome</keyword>
<dbReference type="AlphaFoldDB" id="A0A5N6UA70"/>
<dbReference type="OrthoDB" id="4283126at2759"/>
<organism evidence="2 3">
    <name type="scientific">Aspergillus tamarii</name>
    <dbReference type="NCBI Taxonomy" id="41984"/>
    <lineage>
        <taxon>Eukaryota</taxon>
        <taxon>Fungi</taxon>
        <taxon>Dikarya</taxon>
        <taxon>Ascomycota</taxon>
        <taxon>Pezizomycotina</taxon>
        <taxon>Eurotiomycetes</taxon>
        <taxon>Eurotiomycetidae</taxon>
        <taxon>Eurotiales</taxon>
        <taxon>Aspergillaceae</taxon>
        <taxon>Aspergillus</taxon>
        <taxon>Aspergillus subgen. Circumdati</taxon>
    </lineage>
</organism>
<name>A0A5N6UA70_ASPTM</name>
<evidence type="ECO:0000256" key="1">
    <source>
        <dbReference type="SAM" id="MobiDB-lite"/>
    </source>
</evidence>
<gene>
    <name evidence="2" type="ORF">BDV40DRAFT_306958</name>
</gene>
<evidence type="ECO:0000313" key="3">
    <source>
        <dbReference type="Proteomes" id="UP000326950"/>
    </source>
</evidence>
<evidence type="ECO:0000313" key="2">
    <source>
        <dbReference type="EMBL" id="KAE8155497.1"/>
    </source>
</evidence>
<sequence length="120" mass="13113">MDLPNDLLPTIAILGNRALQAERAHAKRNQDLSTLRGILKRTTADLEDATKLADVLYETCQRMGTVIDYLIKESKAQSKGDGESGSFETILSSVLEQLEAQEVRDGAQKAEQPEGTRTGP</sequence>
<accession>A0A5N6UA70</accession>
<protein>
    <submittedName>
        <fullName evidence="2">Uncharacterized protein</fullName>
    </submittedName>
</protein>
<dbReference type="Proteomes" id="UP000326950">
    <property type="component" value="Unassembled WGS sequence"/>
</dbReference>
<proteinExistence type="predicted"/>
<feature type="compositionally biased region" description="Basic and acidic residues" evidence="1">
    <location>
        <begin position="101"/>
        <end position="114"/>
    </location>
</feature>
<reference evidence="2 3" key="1">
    <citation type="submission" date="2019-04" db="EMBL/GenBank/DDBJ databases">
        <title>Friends and foes A comparative genomics study of 23 Aspergillus species from section Flavi.</title>
        <authorList>
            <consortium name="DOE Joint Genome Institute"/>
            <person name="Kjaerbolling I."/>
            <person name="Vesth T."/>
            <person name="Frisvad J.C."/>
            <person name="Nybo J.L."/>
            <person name="Theobald S."/>
            <person name="Kildgaard S."/>
            <person name="Isbrandt T."/>
            <person name="Kuo A."/>
            <person name="Sato A."/>
            <person name="Lyhne E.K."/>
            <person name="Kogle M.E."/>
            <person name="Wiebenga A."/>
            <person name="Kun R.S."/>
            <person name="Lubbers R.J."/>
            <person name="Makela M.R."/>
            <person name="Barry K."/>
            <person name="Chovatia M."/>
            <person name="Clum A."/>
            <person name="Daum C."/>
            <person name="Haridas S."/>
            <person name="He G."/>
            <person name="LaButti K."/>
            <person name="Lipzen A."/>
            <person name="Mondo S."/>
            <person name="Riley R."/>
            <person name="Salamov A."/>
            <person name="Simmons B.A."/>
            <person name="Magnuson J.K."/>
            <person name="Henrissat B."/>
            <person name="Mortensen U.H."/>
            <person name="Larsen T.O."/>
            <person name="Devries R.P."/>
            <person name="Grigoriev I.V."/>
            <person name="Machida M."/>
            <person name="Baker S.E."/>
            <person name="Andersen M.R."/>
        </authorList>
    </citation>
    <scope>NUCLEOTIDE SEQUENCE [LARGE SCALE GENOMIC DNA]</scope>
    <source>
        <strain evidence="2 3">CBS 117626</strain>
    </source>
</reference>